<keyword evidence="4" id="KW-1185">Reference proteome</keyword>
<protein>
    <submittedName>
        <fullName evidence="3">Uncharacterized protein</fullName>
    </submittedName>
</protein>
<feature type="compositionally biased region" description="Basic and acidic residues" evidence="2">
    <location>
        <begin position="432"/>
        <end position="444"/>
    </location>
</feature>
<dbReference type="Proteomes" id="UP001275084">
    <property type="component" value="Unassembled WGS sequence"/>
</dbReference>
<dbReference type="EMBL" id="JAUIQD010000005">
    <property type="protein sequence ID" value="KAK3350059.1"/>
    <property type="molecule type" value="Genomic_DNA"/>
</dbReference>
<evidence type="ECO:0000313" key="3">
    <source>
        <dbReference type="EMBL" id="KAK3350059.1"/>
    </source>
</evidence>
<organism evidence="3 4">
    <name type="scientific">Lasiosphaeria hispida</name>
    <dbReference type="NCBI Taxonomy" id="260671"/>
    <lineage>
        <taxon>Eukaryota</taxon>
        <taxon>Fungi</taxon>
        <taxon>Dikarya</taxon>
        <taxon>Ascomycota</taxon>
        <taxon>Pezizomycotina</taxon>
        <taxon>Sordariomycetes</taxon>
        <taxon>Sordariomycetidae</taxon>
        <taxon>Sordariales</taxon>
        <taxon>Lasiosphaeriaceae</taxon>
        <taxon>Lasiosphaeria</taxon>
    </lineage>
</organism>
<sequence>MVGITVQPHRLNLRACAYIPQANLAKCRGRFRKEISKSLSRRVKQEVQVEEVASPSLQDVVAGKEGLHDGMVFCPLEVTFELPQKQPTLPLSRQLPIDDGDRFDIVFKELCSTIKGRKMQSIGGSKGSTLVCWSLWDPQDPSPSKMARWVLPAPDMSLEVEQLPAQRMETVLYKLVNIATKRQDNAHRACGGKAVFDCVECQLYEQSQAHFRLMELLDKRSGEKETTHDFIQTQIQALQAVDKALAALVDLFDEHVGRSLPARDRNRFIRLVKNLFRSRLAAVAIDSEEVERLKKNARRELASLQRIAPILAAHIRLRDPSAVAELKRACDAAAEGPEKREMPEKLALAPAKIGNAAAHAAAFQKVRRCFDEAHARVLAELEVLNKVVGREYARRGDALFRRGRKAAKMGGGGSRWRRGGGPGPSPPSGVCRVEEAASEKRPWRCDGSGGSSSPFVV</sequence>
<gene>
    <name evidence="3" type="ORF">B0T25DRAFT_257979</name>
</gene>
<comment type="caution">
    <text evidence="3">The sequence shown here is derived from an EMBL/GenBank/DDBJ whole genome shotgun (WGS) entry which is preliminary data.</text>
</comment>
<proteinExistence type="predicted"/>
<feature type="coiled-coil region" evidence="1">
    <location>
        <begin position="280"/>
        <end position="307"/>
    </location>
</feature>
<name>A0AAJ0HFU9_9PEZI</name>
<feature type="region of interest" description="Disordered" evidence="2">
    <location>
        <begin position="404"/>
        <end position="457"/>
    </location>
</feature>
<keyword evidence="1" id="KW-0175">Coiled coil</keyword>
<evidence type="ECO:0000256" key="2">
    <source>
        <dbReference type="SAM" id="MobiDB-lite"/>
    </source>
</evidence>
<reference evidence="3" key="1">
    <citation type="journal article" date="2023" name="Mol. Phylogenet. Evol.">
        <title>Genome-scale phylogeny and comparative genomics of the fungal order Sordariales.</title>
        <authorList>
            <person name="Hensen N."/>
            <person name="Bonometti L."/>
            <person name="Westerberg I."/>
            <person name="Brannstrom I.O."/>
            <person name="Guillou S."/>
            <person name="Cros-Aarteil S."/>
            <person name="Calhoun S."/>
            <person name="Haridas S."/>
            <person name="Kuo A."/>
            <person name="Mondo S."/>
            <person name="Pangilinan J."/>
            <person name="Riley R."/>
            <person name="LaButti K."/>
            <person name="Andreopoulos B."/>
            <person name="Lipzen A."/>
            <person name="Chen C."/>
            <person name="Yan M."/>
            <person name="Daum C."/>
            <person name="Ng V."/>
            <person name="Clum A."/>
            <person name="Steindorff A."/>
            <person name="Ohm R.A."/>
            <person name="Martin F."/>
            <person name="Silar P."/>
            <person name="Natvig D.O."/>
            <person name="Lalanne C."/>
            <person name="Gautier V."/>
            <person name="Ament-Velasquez S.L."/>
            <person name="Kruys A."/>
            <person name="Hutchinson M.I."/>
            <person name="Powell A.J."/>
            <person name="Barry K."/>
            <person name="Miller A.N."/>
            <person name="Grigoriev I.V."/>
            <person name="Debuchy R."/>
            <person name="Gladieux P."/>
            <person name="Hiltunen Thoren M."/>
            <person name="Johannesson H."/>
        </authorList>
    </citation>
    <scope>NUCLEOTIDE SEQUENCE</scope>
    <source>
        <strain evidence="3">CBS 955.72</strain>
    </source>
</reference>
<evidence type="ECO:0000256" key="1">
    <source>
        <dbReference type="SAM" id="Coils"/>
    </source>
</evidence>
<accession>A0AAJ0HFU9</accession>
<feature type="compositionally biased region" description="Gly residues" evidence="2">
    <location>
        <begin position="409"/>
        <end position="422"/>
    </location>
</feature>
<evidence type="ECO:0000313" key="4">
    <source>
        <dbReference type="Proteomes" id="UP001275084"/>
    </source>
</evidence>
<dbReference type="AlphaFoldDB" id="A0AAJ0HFU9"/>
<reference evidence="3" key="2">
    <citation type="submission" date="2023-06" db="EMBL/GenBank/DDBJ databases">
        <authorList>
            <consortium name="Lawrence Berkeley National Laboratory"/>
            <person name="Haridas S."/>
            <person name="Hensen N."/>
            <person name="Bonometti L."/>
            <person name="Westerberg I."/>
            <person name="Brannstrom I.O."/>
            <person name="Guillou S."/>
            <person name="Cros-Aarteil S."/>
            <person name="Calhoun S."/>
            <person name="Kuo A."/>
            <person name="Mondo S."/>
            <person name="Pangilinan J."/>
            <person name="Riley R."/>
            <person name="Labutti K."/>
            <person name="Andreopoulos B."/>
            <person name="Lipzen A."/>
            <person name="Chen C."/>
            <person name="Yanf M."/>
            <person name="Daum C."/>
            <person name="Ng V."/>
            <person name="Clum A."/>
            <person name="Steindorff A."/>
            <person name="Ohm R."/>
            <person name="Martin F."/>
            <person name="Silar P."/>
            <person name="Natvig D."/>
            <person name="Lalanne C."/>
            <person name="Gautier V."/>
            <person name="Ament-Velasquez S.L."/>
            <person name="Kruys A."/>
            <person name="Hutchinson M.I."/>
            <person name="Powell A.J."/>
            <person name="Barry K."/>
            <person name="Miller A.N."/>
            <person name="Grigoriev I.V."/>
            <person name="Debuchy R."/>
            <person name="Gladieux P."/>
            <person name="Thoren M.H."/>
            <person name="Johannesson H."/>
        </authorList>
    </citation>
    <scope>NUCLEOTIDE SEQUENCE</scope>
    <source>
        <strain evidence="3">CBS 955.72</strain>
    </source>
</reference>